<protein>
    <recommendedName>
        <fullName evidence="13">5' exonuclease Apollo</fullName>
        <ecNumber evidence="5">3.5.2.6</ecNumber>
    </recommendedName>
    <alternativeName>
        <fullName evidence="14">DNA cross-link repair 1B protein</fullName>
    </alternativeName>
    <alternativeName>
        <fullName evidence="15">SNM1 homolog B</fullName>
    </alternativeName>
</protein>
<feature type="domain" description="Metallo-beta-lactamase" evidence="16">
    <location>
        <begin position="2"/>
        <end position="168"/>
    </location>
</feature>
<dbReference type="PANTHER" id="PTHR23240">
    <property type="entry name" value="DNA CROSS-LINK REPAIR PROTEIN PSO2/SNM1-RELATED"/>
    <property type="match status" value="1"/>
</dbReference>
<organism evidence="17 18">
    <name type="scientific">Caerostris darwini</name>
    <dbReference type="NCBI Taxonomy" id="1538125"/>
    <lineage>
        <taxon>Eukaryota</taxon>
        <taxon>Metazoa</taxon>
        <taxon>Ecdysozoa</taxon>
        <taxon>Arthropoda</taxon>
        <taxon>Chelicerata</taxon>
        <taxon>Arachnida</taxon>
        <taxon>Araneae</taxon>
        <taxon>Araneomorphae</taxon>
        <taxon>Entelegynae</taxon>
        <taxon>Araneoidea</taxon>
        <taxon>Araneidae</taxon>
        <taxon>Caerostris</taxon>
    </lineage>
</organism>
<reference evidence="17 18" key="1">
    <citation type="submission" date="2021-06" db="EMBL/GenBank/DDBJ databases">
        <title>Caerostris darwini draft genome.</title>
        <authorList>
            <person name="Kono N."/>
            <person name="Arakawa K."/>
        </authorList>
    </citation>
    <scope>NUCLEOTIDE SEQUENCE [LARGE SCALE GENOMIC DNA]</scope>
</reference>
<dbReference type="GO" id="GO:0008800">
    <property type="term" value="F:beta-lactamase activity"/>
    <property type="evidence" value="ECO:0007669"/>
    <property type="project" value="UniProtKB-EC"/>
</dbReference>
<evidence type="ECO:0000256" key="7">
    <source>
        <dbReference type="ARBA" id="ARBA00022722"/>
    </source>
</evidence>
<dbReference type="GO" id="GO:0000723">
    <property type="term" value="P:telomere maintenance"/>
    <property type="evidence" value="ECO:0007669"/>
    <property type="project" value="TreeGrafter"/>
</dbReference>
<dbReference type="EC" id="3.5.2.6" evidence="5"/>
<keyword evidence="9" id="KW-0378">Hydrolase</keyword>
<dbReference type="InterPro" id="IPR001279">
    <property type="entry name" value="Metallo-B-lactamas"/>
</dbReference>
<comment type="subcellular location">
    <subcellularLocation>
        <location evidence="3">Chromosome</location>
        <location evidence="3">Telomere</location>
    </subcellularLocation>
    <subcellularLocation>
        <location evidence="2">Nucleus</location>
    </subcellularLocation>
</comment>
<dbReference type="GO" id="GO:0031123">
    <property type="term" value="P:RNA 3'-end processing"/>
    <property type="evidence" value="ECO:0007669"/>
    <property type="project" value="UniProtKB-ARBA"/>
</dbReference>
<dbReference type="Proteomes" id="UP001054837">
    <property type="component" value="Unassembled WGS sequence"/>
</dbReference>
<dbReference type="InterPro" id="IPR036866">
    <property type="entry name" value="RibonucZ/Hydroxyglut_hydro"/>
</dbReference>
<dbReference type="AlphaFoldDB" id="A0AAV4X7T8"/>
<dbReference type="PANTHER" id="PTHR23240:SF26">
    <property type="entry name" value="5' EXONUCLEASE APOLLO"/>
    <property type="match status" value="1"/>
</dbReference>
<proteinExistence type="inferred from homology"/>
<evidence type="ECO:0000313" key="18">
    <source>
        <dbReference type="Proteomes" id="UP001054837"/>
    </source>
</evidence>
<evidence type="ECO:0000256" key="12">
    <source>
        <dbReference type="ARBA" id="ARBA00023242"/>
    </source>
</evidence>
<dbReference type="GO" id="GO:0036297">
    <property type="term" value="P:interstrand cross-link repair"/>
    <property type="evidence" value="ECO:0007669"/>
    <property type="project" value="TreeGrafter"/>
</dbReference>
<comment type="caution">
    <text evidence="17">The sequence shown here is derived from an EMBL/GenBank/DDBJ whole genome shotgun (WGS) entry which is preliminary data.</text>
</comment>
<name>A0AAV4X7T8_9ARAC</name>
<dbReference type="EMBL" id="BPLQ01015715">
    <property type="protein sequence ID" value="GIY90639.1"/>
    <property type="molecule type" value="Genomic_DNA"/>
</dbReference>
<evidence type="ECO:0000256" key="1">
    <source>
        <dbReference type="ARBA" id="ARBA00001526"/>
    </source>
</evidence>
<keyword evidence="10" id="KW-0779">Telomere</keyword>
<keyword evidence="17" id="KW-0269">Exonuclease</keyword>
<keyword evidence="6" id="KW-0158">Chromosome</keyword>
<dbReference type="SMART" id="SM00849">
    <property type="entry name" value="Lactamase_B"/>
    <property type="match status" value="1"/>
</dbReference>
<evidence type="ECO:0000313" key="17">
    <source>
        <dbReference type="EMBL" id="GIY90639.1"/>
    </source>
</evidence>
<keyword evidence="12" id="KW-0539">Nucleus</keyword>
<comment type="similarity">
    <text evidence="4">Belongs to the DNA repair metallo-beta-lactamase (DRMBL) family.</text>
</comment>
<dbReference type="GO" id="GO:0005634">
    <property type="term" value="C:nucleus"/>
    <property type="evidence" value="ECO:0007669"/>
    <property type="project" value="UniProtKB-SubCell"/>
</dbReference>
<dbReference type="GO" id="GO:0006303">
    <property type="term" value="P:double-strand break repair via nonhomologous end joining"/>
    <property type="evidence" value="ECO:0007669"/>
    <property type="project" value="TreeGrafter"/>
</dbReference>
<evidence type="ECO:0000256" key="2">
    <source>
        <dbReference type="ARBA" id="ARBA00004123"/>
    </source>
</evidence>
<evidence type="ECO:0000256" key="8">
    <source>
        <dbReference type="ARBA" id="ARBA00022763"/>
    </source>
</evidence>
<dbReference type="GO" id="GO:0000781">
    <property type="term" value="C:chromosome, telomeric region"/>
    <property type="evidence" value="ECO:0007669"/>
    <property type="project" value="UniProtKB-SubCell"/>
</dbReference>
<evidence type="ECO:0000256" key="9">
    <source>
        <dbReference type="ARBA" id="ARBA00022801"/>
    </source>
</evidence>
<dbReference type="Pfam" id="PF07522">
    <property type="entry name" value="DRMBL"/>
    <property type="match status" value="1"/>
</dbReference>
<keyword evidence="7" id="KW-0540">Nuclease</keyword>
<evidence type="ECO:0000256" key="10">
    <source>
        <dbReference type="ARBA" id="ARBA00022895"/>
    </source>
</evidence>
<evidence type="ECO:0000256" key="15">
    <source>
        <dbReference type="ARBA" id="ARBA00042738"/>
    </source>
</evidence>
<dbReference type="CDD" id="cd16273">
    <property type="entry name" value="SNM1A-1C-like_MBL-fold"/>
    <property type="match status" value="1"/>
</dbReference>
<sequence>MHGNGHVIPSTPIAVDMWNIKLCPQARIFFLSHFHADHVVGLNSSWKHTIYTSPITAKFLINNIKINPFLVKSLEIGEDHLISLDEEGQEMVTVTLFDANHCPGSVMFLFSGYFGDILYTGDFRYKPGIFEGFELPPIDVLYLDNTYCSPSCLFPTRDDAIESVLSQLNVCLVQSERVFIGLDSLGKEELLQRIAKERQCKINVYPGRKNIMDILGMSDIVTTDKNCTKIFVVPTNQISGKNIEKWNNEKKTHAIIATARFCGFKFKPFSKFNNIHVVPFSNHSSYYELKEFVKLVRPRTIIPVVNKHAKGLFGADISDRADMSVFQQFLREPISHECIIPESVKRTMNDLEAKYSESLPTKKRKIARPQVRPWRRPPAVGVRYIVSEDSETDSDPDAVHIEFEDFADEDITEYSSQESKDSELEELDCVWEITHLTGKGPPTVYYVKES</sequence>
<dbReference type="GO" id="GO:0035312">
    <property type="term" value="F:5'-3' DNA exonuclease activity"/>
    <property type="evidence" value="ECO:0007669"/>
    <property type="project" value="TreeGrafter"/>
</dbReference>
<accession>A0AAV4X7T8</accession>
<evidence type="ECO:0000256" key="13">
    <source>
        <dbReference type="ARBA" id="ARBA00039555"/>
    </source>
</evidence>
<evidence type="ECO:0000256" key="4">
    <source>
        <dbReference type="ARBA" id="ARBA00010304"/>
    </source>
</evidence>
<evidence type="ECO:0000256" key="5">
    <source>
        <dbReference type="ARBA" id="ARBA00012865"/>
    </source>
</evidence>
<keyword evidence="11" id="KW-0234">DNA repair</keyword>
<evidence type="ECO:0000256" key="3">
    <source>
        <dbReference type="ARBA" id="ARBA00004574"/>
    </source>
</evidence>
<dbReference type="InterPro" id="IPR011084">
    <property type="entry name" value="DRMBL"/>
</dbReference>
<dbReference type="GO" id="GO:0003684">
    <property type="term" value="F:damaged DNA binding"/>
    <property type="evidence" value="ECO:0007669"/>
    <property type="project" value="TreeGrafter"/>
</dbReference>
<dbReference type="Gene3D" id="3.60.15.10">
    <property type="entry name" value="Ribonuclease Z/Hydroxyacylglutathione hydrolase-like"/>
    <property type="match status" value="1"/>
</dbReference>
<evidence type="ECO:0000256" key="11">
    <source>
        <dbReference type="ARBA" id="ARBA00023204"/>
    </source>
</evidence>
<evidence type="ECO:0000256" key="6">
    <source>
        <dbReference type="ARBA" id="ARBA00022454"/>
    </source>
</evidence>
<keyword evidence="18" id="KW-1185">Reference proteome</keyword>
<dbReference type="SUPFAM" id="SSF56281">
    <property type="entry name" value="Metallo-hydrolase/oxidoreductase"/>
    <property type="match status" value="1"/>
</dbReference>
<gene>
    <name evidence="17" type="primary">DCLRE1B</name>
    <name evidence="17" type="ORF">CDAR_592341</name>
</gene>
<comment type="catalytic activity">
    <reaction evidence="1">
        <text>a beta-lactam + H2O = a substituted beta-amino acid</text>
        <dbReference type="Rhea" id="RHEA:20401"/>
        <dbReference type="ChEBI" id="CHEBI:15377"/>
        <dbReference type="ChEBI" id="CHEBI:35627"/>
        <dbReference type="ChEBI" id="CHEBI:140347"/>
        <dbReference type="EC" id="3.5.2.6"/>
    </reaction>
</comment>
<evidence type="ECO:0000259" key="16">
    <source>
        <dbReference type="SMART" id="SM00849"/>
    </source>
</evidence>
<dbReference type="Gene3D" id="3.40.50.12650">
    <property type="match status" value="1"/>
</dbReference>
<evidence type="ECO:0000256" key="14">
    <source>
        <dbReference type="ARBA" id="ARBA00041693"/>
    </source>
</evidence>
<keyword evidence="8" id="KW-0227">DNA damage</keyword>